<name>F2TND1_AJEDA</name>
<evidence type="ECO:0000256" key="1">
    <source>
        <dbReference type="SAM" id="SignalP"/>
    </source>
</evidence>
<feature type="signal peptide" evidence="1">
    <location>
        <begin position="1"/>
        <end position="21"/>
    </location>
</feature>
<gene>
    <name evidence="2" type="ORF">BDDG_07689</name>
</gene>
<organism evidence="2">
    <name type="scientific">Ajellomyces dermatitidis (strain ATCC 18188 / CBS 674.68)</name>
    <name type="common">Blastomyces dermatitidis</name>
    <dbReference type="NCBI Taxonomy" id="653446"/>
    <lineage>
        <taxon>Eukaryota</taxon>
        <taxon>Fungi</taxon>
        <taxon>Dikarya</taxon>
        <taxon>Ascomycota</taxon>
        <taxon>Pezizomycotina</taxon>
        <taxon>Eurotiomycetes</taxon>
        <taxon>Eurotiomycetidae</taxon>
        <taxon>Onygenales</taxon>
        <taxon>Ajellomycetaceae</taxon>
        <taxon>Blastomyces</taxon>
    </lineage>
</organism>
<accession>F2TND1</accession>
<proteinExistence type="predicted"/>
<sequence length="66" mass="7351">MAKFTLVIATIIALPVGKSRTAQGLNSGSYVFTHEENLSAWPTGWALMLAGYPQYGQLERWIHMLI</sequence>
<protein>
    <submittedName>
        <fullName evidence="2">GABA permease</fullName>
    </submittedName>
</protein>
<dbReference type="AlphaFoldDB" id="F2TND1"/>
<feature type="chain" id="PRO_5005346539" evidence="1">
    <location>
        <begin position="22"/>
        <end position="66"/>
    </location>
</feature>
<evidence type="ECO:0000313" key="2">
    <source>
        <dbReference type="EMBL" id="EGE84744.2"/>
    </source>
</evidence>
<dbReference type="EMBL" id="GG749476">
    <property type="protein sequence ID" value="EGE84744.2"/>
    <property type="molecule type" value="Genomic_DNA"/>
</dbReference>
<dbReference type="HOGENOM" id="CLU_1342931_0_0_1"/>
<dbReference type="Proteomes" id="UP000007802">
    <property type="component" value="Unassembled WGS sequence"/>
</dbReference>
<reference evidence="2" key="1">
    <citation type="submission" date="2010-03" db="EMBL/GenBank/DDBJ databases">
        <title>Annotation of Blastomyces dermatitidis strain ATCC 18188.</title>
        <authorList>
            <consortium name="The Broad Institute Genome Sequencing Platform"/>
            <consortium name="Broad Institute Genome Sequencing Center for Infectious Disease."/>
            <person name="Cuomo C."/>
            <person name="Klein B."/>
            <person name="Sullivan T."/>
            <person name="Heitman J."/>
            <person name="Young S."/>
            <person name="Zeng Q."/>
            <person name="Gargeya S."/>
            <person name="Alvarado L."/>
            <person name="Berlin A.M."/>
            <person name="Chapman S.B."/>
            <person name="Chen Z."/>
            <person name="Freedman E."/>
            <person name="Gellesch M."/>
            <person name="Goldberg J."/>
            <person name="Griggs A."/>
            <person name="Gujja S."/>
            <person name="Heilman E."/>
            <person name="Heiman D."/>
            <person name="Howarth C."/>
            <person name="Mehta T."/>
            <person name="Neiman D."/>
            <person name="Pearson M."/>
            <person name="Roberts A."/>
            <person name="Saif S."/>
            <person name="Shea T."/>
            <person name="Shenoy N."/>
            <person name="Sisk P."/>
            <person name="Stolte C."/>
            <person name="Sykes S."/>
            <person name="White J."/>
            <person name="Yandava C."/>
            <person name="Haas B."/>
            <person name="Nusbaum C."/>
            <person name="Birren B."/>
        </authorList>
    </citation>
    <scope>NUCLEOTIDE SEQUENCE [LARGE SCALE GENOMIC DNA]</scope>
    <source>
        <strain evidence="2">ATCC 18188</strain>
    </source>
</reference>
<keyword evidence="1" id="KW-0732">Signal</keyword>